<comment type="caution">
    <text evidence="1">The sequence shown here is derived from an EMBL/GenBank/DDBJ whole genome shotgun (WGS) entry which is preliminary data.</text>
</comment>
<accession>A0A9P4JLD9</accession>
<keyword evidence="1" id="KW-0378">Hydrolase</keyword>
<gene>
    <name evidence="1" type="ORF">GQ43DRAFT_471946</name>
</gene>
<dbReference type="GO" id="GO:0016788">
    <property type="term" value="F:hydrolase activity, acting on ester bonds"/>
    <property type="evidence" value="ECO:0007669"/>
    <property type="project" value="InterPro"/>
</dbReference>
<dbReference type="SUPFAM" id="SSF52266">
    <property type="entry name" value="SGNH hydrolase"/>
    <property type="match status" value="1"/>
</dbReference>
<dbReference type="Proteomes" id="UP000799536">
    <property type="component" value="Unassembled WGS sequence"/>
</dbReference>
<dbReference type="InterPro" id="IPR045136">
    <property type="entry name" value="Iah1-like"/>
</dbReference>
<evidence type="ECO:0000313" key="1">
    <source>
        <dbReference type="EMBL" id="KAF2201240.1"/>
    </source>
</evidence>
<dbReference type="InterPro" id="IPR036514">
    <property type="entry name" value="SGNH_hydro_sf"/>
</dbReference>
<organism evidence="1 2">
    <name type="scientific">Delitschia confertaspora ATCC 74209</name>
    <dbReference type="NCBI Taxonomy" id="1513339"/>
    <lineage>
        <taxon>Eukaryota</taxon>
        <taxon>Fungi</taxon>
        <taxon>Dikarya</taxon>
        <taxon>Ascomycota</taxon>
        <taxon>Pezizomycotina</taxon>
        <taxon>Dothideomycetes</taxon>
        <taxon>Pleosporomycetidae</taxon>
        <taxon>Pleosporales</taxon>
        <taxon>Delitschiaceae</taxon>
        <taxon>Delitschia</taxon>
    </lineage>
</organism>
<evidence type="ECO:0000313" key="2">
    <source>
        <dbReference type="Proteomes" id="UP000799536"/>
    </source>
</evidence>
<sequence>MLPQIILFGDSLTEWSFDKDTRGFGWVLENKYKGKAEIVNEGAAGYTSSRLKPAFERIIDTAAIPGAPEVLLFTIFLGANDACFAFGTTPIVPIDQYETNLRHFIEVILIEDNLENTKIVMVTPPPINVPDPTPDKEAVAVTTSEDVSHEEAIANEKRAREDSLADEKKGIGYRTYMNKKRYADKVMEIAEFYKSTGRVVGLDYFKALINAGLKDQGRDGEIVEEKYDVNKLPGCGLSSTMAFREGYFTDGLHLDGLGYDILSEELMDLVLKKWPELSPDKLEF</sequence>
<dbReference type="EMBL" id="ML993984">
    <property type="protein sequence ID" value="KAF2201240.1"/>
    <property type="molecule type" value="Genomic_DNA"/>
</dbReference>
<dbReference type="AlphaFoldDB" id="A0A9P4JLD9"/>
<dbReference type="PANTHER" id="PTHR14209:SF19">
    <property type="entry name" value="ISOAMYL ACETATE-HYDROLYZING ESTERASE 1 HOMOLOG"/>
    <property type="match status" value="1"/>
</dbReference>
<dbReference type="PANTHER" id="PTHR14209">
    <property type="entry name" value="ISOAMYL ACETATE-HYDROLYZING ESTERASE 1"/>
    <property type="match status" value="1"/>
</dbReference>
<dbReference type="InterPro" id="IPR001087">
    <property type="entry name" value="GDSL"/>
</dbReference>
<proteinExistence type="predicted"/>
<dbReference type="OrthoDB" id="671439at2759"/>
<dbReference type="Pfam" id="PF00657">
    <property type="entry name" value="Lipase_GDSL"/>
    <property type="match status" value="1"/>
</dbReference>
<dbReference type="Gene3D" id="3.40.50.1110">
    <property type="entry name" value="SGNH hydrolase"/>
    <property type="match status" value="1"/>
</dbReference>
<reference evidence="1" key="1">
    <citation type="journal article" date="2020" name="Stud. Mycol.">
        <title>101 Dothideomycetes genomes: a test case for predicting lifestyles and emergence of pathogens.</title>
        <authorList>
            <person name="Haridas S."/>
            <person name="Albert R."/>
            <person name="Binder M."/>
            <person name="Bloem J."/>
            <person name="Labutti K."/>
            <person name="Salamov A."/>
            <person name="Andreopoulos B."/>
            <person name="Baker S."/>
            <person name="Barry K."/>
            <person name="Bills G."/>
            <person name="Bluhm B."/>
            <person name="Cannon C."/>
            <person name="Castanera R."/>
            <person name="Culley D."/>
            <person name="Daum C."/>
            <person name="Ezra D."/>
            <person name="Gonzalez J."/>
            <person name="Henrissat B."/>
            <person name="Kuo A."/>
            <person name="Liang C."/>
            <person name="Lipzen A."/>
            <person name="Lutzoni F."/>
            <person name="Magnuson J."/>
            <person name="Mondo S."/>
            <person name="Nolan M."/>
            <person name="Ohm R."/>
            <person name="Pangilinan J."/>
            <person name="Park H.-J."/>
            <person name="Ramirez L."/>
            <person name="Alfaro M."/>
            <person name="Sun H."/>
            <person name="Tritt A."/>
            <person name="Yoshinaga Y."/>
            <person name="Zwiers L.-H."/>
            <person name="Turgeon B."/>
            <person name="Goodwin S."/>
            <person name="Spatafora J."/>
            <person name="Crous P."/>
            <person name="Grigoriev I."/>
        </authorList>
    </citation>
    <scope>NUCLEOTIDE SEQUENCE</scope>
    <source>
        <strain evidence="1">ATCC 74209</strain>
    </source>
</reference>
<name>A0A9P4JLD9_9PLEO</name>
<keyword evidence="2" id="KW-1185">Reference proteome</keyword>
<protein>
    <submittedName>
        <fullName evidence="1">SGNH hydrolase</fullName>
    </submittedName>
</protein>